<proteinExistence type="predicted"/>
<dbReference type="RefSeq" id="WP_110934569.1">
    <property type="nucleotide sequence ID" value="NZ_KZ614146.1"/>
</dbReference>
<name>A0A3A9JWU8_9BACI</name>
<feature type="active site" description="Tele-AMP-histidine intermediate" evidence="1">
    <location>
        <position position="102"/>
    </location>
</feature>
<feature type="domain" description="HIT" evidence="3">
    <location>
        <begin position="8"/>
        <end position="113"/>
    </location>
</feature>
<dbReference type="InterPro" id="IPR011146">
    <property type="entry name" value="HIT-like"/>
</dbReference>
<organism evidence="4 5">
    <name type="scientific">Salipaludibacillus neizhouensis</name>
    <dbReference type="NCBI Taxonomy" id="885475"/>
    <lineage>
        <taxon>Bacteria</taxon>
        <taxon>Bacillati</taxon>
        <taxon>Bacillota</taxon>
        <taxon>Bacilli</taxon>
        <taxon>Bacillales</taxon>
        <taxon>Bacillaceae</taxon>
    </lineage>
</organism>
<comment type="caution">
    <text evidence="4">The sequence shown here is derived from an EMBL/GenBank/DDBJ whole genome shotgun (WGS) entry which is preliminary data.</text>
</comment>
<accession>A0A3A9JWU8</accession>
<evidence type="ECO:0000256" key="1">
    <source>
        <dbReference type="PIRSR" id="PIRSR601310-1"/>
    </source>
</evidence>
<dbReference type="AlphaFoldDB" id="A0A3A9JWU8"/>
<evidence type="ECO:0000313" key="5">
    <source>
        <dbReference type="Proteomes" id="UP000281498"/>
    </source>
</evidence>
<dbReference type="Proteomes" id="UP000281498">
    <property type="component" value="Unassembled WGS sequence"/>
</dbReference>
<dbReference type="EMBL" id="PDOE01000044">
    <property type="protein sequence ID" value="RKL64739.1"/>
    <property type="molecule type" value="Genomic_DNA"/>
</dbReference>
<gene>
    <name evidence="4" type="ORF">CR203_24695</name>
</gene>
<dbReference type="Pfam" id="PF01230">
    <property type="entry name" value="HIT"/>
    <property type="match status" value="1"/>
</dbReference>
<dbReference type="GO" id="GO:0003824">
    <property type="term" value="F:catalytic activity"/>
    <property type="evidence" value="ECO:0007669"/>
    <property type="project" value="InterPro"/>
</dbReference>
<dbReference type="OrthoDB" id="9784774at2"/>
<reference evidence="4 5" key="1">
    <citation type="submission" date="2017-10" db="EMBL/GenBank/DDBJ databases">
        <title>Bacillus sp. nov., a halophilic bacterium isolated from a Keqin Lake.</title>
        <authorList>
            <person name="Wang H."/>
        </authorList>
    </citation>
    <scope>NUCLEOTIDE SEQUENCE [LARGE SCALE GENOMIC DNA]</scope>
    <source>
        <strain evidence="4 5">KCTC 13187</strain>
    </source>
</reference>
<dbReference type="PRINTS" id="PR00332">
    <property type="entry name" value="HISTRIAD"/>
</dbReference>
<dbReference type="SUPFAM" id="SSF54197">
    <property type="entry name" value="HIT-like"/>
    <property type="match status" value="1"/>
</dbReference>
<dbReference type="PROSITE" id="PS51084">
    <property type="entry name" value="HIT_2"/>
    <property type="match status" value="1"/>
</dbReference>
<dbReference type="InterPro" id="IPR001310">
    <property type="entry name" value="Histidine_triad_HIT"/>
</dbReference>
<evidence type="ECO:0000256" key="2">
    <source>
        <dbReference type="PROSITE-ProRule" id="PRU00464"/>
    </source>
</evidence>
<evidence type="ECO:0000259" key="3">
    <source>
        <dbReference type="PROSITE" id="PS51084"/>
    </source>
</evidence>
<keyword evidence="5" id="KW-1185">Reference proteome</keyword>
<dbReference type="PANTHER" id="PTHR46648">
    <property type="entry name" value="HIT FAMILY PROTEIN 1"/>
    <property type="match status" value="1"/>
</dbReference>
<dbReference type="PANTHER" id="PTHR46648:SF1">
    <property type="entry name" value="ADENOSINE 5'-MONOPHOSPHORAMIDASE HNT1"/>
    <property type="match status" value="1"/>
</dbReference>
<dbReference type="InterPro" id="IPR036265">
    <property type="entry name" value="HIT-like_sf"/>
</dbReference>
<sequence length="142" mass="16291">MIITPECLGCRLSNQFEPVNVVYENEYVCCFLDIEPFNEGHTLILPKQHYLDVEELDLETANAVMRASMIISKAIKKLYNPDGITICQNGGKFNDLSHYHMHVIPRYKGQSFYIKGEKDITKEKAKFSKTKAALKNMIEELS</sequence>
<evidence type="ECO:0000313" key="4">
    <source>
        <dbReference type="EMBL" id="RKL64739.1"/>
    </source>
</evidence>
<protein>
    <submittedName>
        <fullName evidence="4">HIT family protein</fullName>
    </submittedName>
</protein>
<dbReference type="GO" id="GO:0009117">
    <property type="term" value="P:nucleotide metabolic process"/>
    <property type="evidence" value="ECO:0007669"/>
    <property type="project" value="TreeGrafter"/>
</dbReference>
<feature type="short sequence motif" description="Histidine triad motif" evidence="2">
    <location>
        <begin position="98"/>
        <end position="102"/>
    </location>
</feature>
<dbReference type="Gene3D" id="3.30.428.10">
    <property type="entry name" value="HIT-like"/>
    <property type="match status" value="1"/>
</dbReference>